<keyword evidence="3" id="KW-1015">Disulfide bond</keyword>
<dbReference type="PROSITE" id="PS51352">
    <property type="entry name" value="THIOREDOXIN_2"/>
    <property type="match status" value="1"/>
</dbReference>
<evidence type="ECO:0000256" key="3">
    <source>
        <dbReference type="ARBA" id="ARBA00023157"/>
    </source>
</evidence>
<dbReference type="SUPFAM" id="SSF52833">
    <property type="entry name" value="Thioredoxin-like"/>
    <property type="match status" value="1"/>
</dbReference>
<dbReference type="PANTHER" id="PTHR45663">
    <property type="entry name" value="GEO12009P1"/>
    <property type="match status" value="1"/>
</dbReference>
<dbReference type="Gene3D" id="3.40.30.10">
    <property type="entry name" value="Glutaredoxin"/>
    <property type="match status" value="1"/>
</dbReference>
<dbReference type="InterPro" id="IPR017937">
    <property type="entry name" value="Thioredoxin_CS"/>
</dbReference>
<sequence>MTSSLIARFPMRRLFSPLSQSFSPLPSSSLHSSPFSVTPSLSFSSLPSQPLSSSPSPLSLLTPNKHSSLLSIPPLSPLLAFPSRFSSSSSSSDGVVLDITSQNINGVMQEKGVLVLYCTAEWCGPCKKLGPKLEEDVRALPGVRLGKIDIDKEQQLAGAMRIQSIPAVFAFNDGKLINSFVGVPPDEKYQEFLAGLREHTAAETSETGINAEQMLKEADENLESGNVEEAAKIYSEVFGNYDSKDDDLFGALSLSGLIQCIIKQGEVEAAKTLVSNLKSKYKGCLEHPSVHAALSSFDLMSSTSSSSHTIEELEAVVSENPNKMEEKFELAKLYFASNRPEESIKTLIDMVKRDKHWQENAAKEQLLKIFEVLGPTHALTISGRQKLTSVWF</sequence>
<evidence type="ECO:0000256" key="2">
    <source>
        <dbReference type="ARBA" id="ARBA00022982"/>
    </source>
</evidence>
<organism evidence="5">
    <name type="scientific">Paramoeba aestuarina</name>
    <dbReference type="NCBI Taxonomy" id="180227"/>
    <lineage>
        <taxon>Eukaryota</taxon>
        <taxon>Amoebozoa</taxon>
        <taxon>Discosea</taxon>
        <taxon>Flabellinia</taxon>
        <taxon>Dactylopodida</taxon>
        <taxon>Paramoebidae</taxon>
        <taxon>Paramoeba</taxon>
    </lineage>
</organism>
<protein>
    <recommendedName>
        <fullName evidence="4">Thioredoxin domain-containing protein</fullName>
    </recommendedName>
</protein>
<feature type="domain" description="Thioredoxin" evidence="4">
    <location>
        <begin position="75"/>
        <end position="201"/>
    </location>
</feature>
<dbReference type="InterPro" id="IPR011990">
    <property type="entry name" value="TPR-like_helical_dom_sf"/>
</dbReference>
<dbReference type="PANTHER" id="PTHR45663:SF11">
    <property type="entry name" value="GEO12009P1"/>
    <property type="match status" value="1"/>
</dbReference>
<dbReference type="GO" id="GO:0006950">
    <property type="term" value="P:response to stress"/>
    <property type="evidence" value="ECO:0007669"/>
    <property type="project" value="UniProtKB-ARBA"/>
</dbReference>
<reference evidence="5" key="1">
    <citation type="submission" date="2021-01" db="EMBL/GenBank/DDBJ databases">
        <authorList>
            <person name="Corre E."/>
            <person name="Pelletier E."/>
            <person name="Niang G."/>
            <person name="Scheremetjew M."/>
            <person name="Finn R."/>
            <person name="Kale V."/>
            <person name="Holt S."/>
            <person name="Cochrane G."/>
            <person name="Meng A."/>
            <person name="Brown T."/>
            <person name="Cohen L."/>
        </authorList>
    </citation>
    <scope>NUCLEOTIDE SEQUENCE</scope>
    <source>
        <strain evidence="5">SoJaBio B1-5/56/2</strain>
    </source>
</reference>
<accession>A0A7S4KVU7</accession>
<dbReference type="InterPro" id="IPR036249">
    <property type="entry name" value="Thioredoxin-like_sf"/>
</dbReference>
<dbReference type="GO" id="GO:0005737">
    <property type="term" value="C:cytoplasm"/>
    <property type="evidence" value="ECO:0007669"/>
    <property type="project" value="TreeGrafter"/>
</dbReference>
<evidence type="ECO:0000259" key="4">
    <source>
        <dbReference type="PROSITE" id="PS51352"/>
    </source>
</evidence>
<evidence type="ECO:0000256" key="1">
    <source>
        <dbReference type="ARBA" id="ARBA00022448"/>
    </source>
</evidence>
<dbReference type="PROSITE" id="PS00194">
    <property type="entry name" value="THIOREDOXIN_1"/>
    <property type="match status" value="1"/>
</dbReference>
<dbReference type="Gene3D" id="1.25.40.10">
    <property type="entry name" value="Tetratricopeptide repeat domain"/>
    <property type="match status" value="1"/>
</dbReference>
<dbReference type="AlphaFoldDB" id="A0A7S4KVU7"/>
<proteinExistence type="predicted"/>
<dbReference type="EMBL" id="HBKR01018319">
    <property type="protein sequence ID" value="CAE2306962.1"/>
    <property type="molecule type" value="Transcribed_RNA"/>
</dbReference>
<keyword evidence="2" id="KW-0249">Electron transport</keyword>
<dbReference type="GO" id="GO:0015035">
    <property type="term" value="F:protein-disulfide reductase activity"/>
    <property type="evidence" value="ECO:0007669"/>
    <property type="project" value="TreeGrafter"/>
</dbReference>
<dbReference type="Pfam" id="PF14561">
    <property type="entry name" value="TPR_20"/>
    <property type="match status" value="1"/>
</dbReference>
<dbReference type="CDD" id="cd02947">
    <property type="entry name" value="TRX_family"/>
    <property type="match status" value="1"/>
</dbReference>
<dbReference type="Pfam" id="PF00085">
    <property type="entry name" value="Thioredoxin"/>
    <property type="match status" value="1"/>
</dbReference>
<keyword evidence="1" id="KW-0813">Transport</keyword>
<dbReference type="InterPro" id="IPR013766">
    <property type="entry name" value="Thioredoxin_domain"/>
</dbReference>
<gene>
    <name evidence="5" type="ORF">NAES01612_LOCUS12039</name>
</gene>
<name>A0A7S4KVU7_9EUKA</name>
<evidence type="ECO:0000313" key="5">
    <source>
        <dbReference type="EMBL" id="CAE2306962.1"/>
    </source>
</evidence>